<keyword evidence="5" id="KW-0326">Glycosidase</keyword>
<dbReference type="WBParaSite" id="HPLM_0001222501-mRNA-1">
    <property type="protein sequence ID" value="HPLM_0001222501-mRNA-1"/>
    <property type="gene ID" value="HPLM_0001222501"/>
</dbReference>
<dbReference type="InterPro" id="IPR007342">
    <property type="entry name" value="PsuG"/>
</dbReference>
<keyword evidence="4" id="KW-0456">Lyase</keyword>
<evidence type="ECO:0000256" key="6">
    <source>
        <dbReference type="SAM" id="MobiDB-lite"/>
    </source>
</evidence>
<dbReference type="EMBL" id="UZAF01017793">
    <property type="protein sequence ID" value="VDO45045.1"/>
    <property type="molecule type" value="Genomic_DNA"/>
</dbReference>
<organism evidence="9">
    <name type="scientific">Haemonchus placei</name>
    <name type="common">Barber's pole worm</name>
    <dbReference type="NCBI Taxonomy" id="6290"/>
    <lineage>
        <taxon>Eukaryota</taxon>
        <taxon>Metazoa</taxon>
        <taxon>Ecdysozoa</taxon>
        <taxon>Nematoda</taxon>
        <taxon>Chromadorea</taxon>
        <taxon>Rhabditida</taxon>
        <taxon>Rhabditina</taxon>
        <taxon>Rhabditomorpha</taxon>
        <taxon>Strongyloidea</taxon>
        <taxon>Trichostrongylidae</taxon>
        <taxon>Haemonchus</taxon>
    </lineage>
</organism>
<keyword evidence="3" id="KW-0464">Manganese</keyword>
<evidence type="ECO:0000313" key="8">
    <source>
        <dbReference type="Proteomes" id="UP000268014"/>
    </source>
</evidence>
<dbReference type="OrthoDB" id="5850604at2759"/>
<keyword evidence="2" id="KW-0378">Hydrolase</keyword>
<evidence type="ECO:0000256" key="2">
    <source>
        <dbReference type="ARBA" id="ARBA00022801"/>
    </source>
</evidence>
<dbReference type="GO" id="GO:0004730">
    <property type="term" value="F:pseudouridylate synthase activity"/>
    <property type="evidence" value="ECO:0007669"/>
    <property type="project" value="InterPro"/>
</dbReference>
<evidence type="ECO:0000313" key="7">
    <source>
        <dbReference type="EMBL" id="VDO45045.1"/>
    </source>
</evidence>
<evidence type="ECO:0000256" key="4">
    <source>
        <dbReference type="ARBA" id="ARBA00023239"/>
    </source>
</evidence>
<keyword evidence="8" id="KW-1185">Reference proteome</keyword>
<reference evidence="7 8" key="2">
    <citation type="submission" date="2018-11" db="EMBL/GenBank/DDBJ databases">
        <authorList>
            <consortium name="Pathogen Informatics"/>
        </authorList>
    </citation>
    <scope>NUCLEOTIDE SEQUENCE [LARGE SCALE GENOMIC DNA]</scope>
    <source>
        <strain evidence="7 8">MHpl1</strain>
    </source>
</reference>
<evidence type="ECO:0000256" key="5">
    <source>
        <dbReference type="ARBA" id="ARBA00023295"/>
    </source>
</evidence>
<dbReference type="GO" id="GO:0016798">
    <property type="term" value="F:hydrolase activity, acting on glycosyl bonds"/>
    <property type="evidence" value="ECO:0007669"/>
    <property type="project" value="UniProtKB-KW"/>
</dbReference>
<evidence type="ECO:0000256" key="1">
    <source>
        <dbReference type="ARBA" id="ARBA00022723"/>
    </source>
</evidence>
<dbReference type="OMA" id="GVHREWT"/>
<dbReference type="Proteomes" id="UP000268014">
    <property type="component" value="Unassembled WGS sequence"/>
</dbReference>
<dbReference type="AlphaFoldDB" id="A0A0N4WM19"/>
<sequence length="401" mass="43387">MSLSRLSIVLCRRLQTLPSPIVVSSAVRSALASKKGIVALESTVITHGLPYPNNLETAKLLEDVVRSEGCEPATIALLDGKIHVGLSNEHLTRIAESREAVKVSRRDIPYALNKGLIGGTTVAATMYLAHMVGIRVFATGGIGGVHRGVDETLDISADLIELMRTPVTVVCAGVKSILDIPKTVEFLETHSVNCIVFGKRNVFPGFFTQETEAKGQFCTENLADIVRNMEMSETLGLEAGTVLACPIPDTLQGDGKTIENAVQTALEEAKSKNIISKDVTPFLLSRVNQLTAGESMRINIGLLENNARIAGRLARLLAESKSPWRSKARASTERREQDSETKKRPKIVVIGATIVDIEAISNEDVKNDGGSYLGELRRRCGGVGRNHADALARHVFFDNKV</sequence>
<keyword evidence="1" id="KW-0479">Metal-binding</keyword>
<dbReference type="GO" id="GO:0005737">
    <property type="term" value="C:cytoplasm"/>
    <property type="evidence" value="ECO:0007669"/>
    <property type="project" value="TreeGrafter"/>
</dbReference>
<dbReference type="PANTHER" id="PTHR42909">
    <property type="entry name" value="ZGC:136858"/>
    <property type="match status" value="1"/>
</dbReference>
<proteinExistence type="inferred from homology"/>
<feature type="region of interest" description="Disordered" evidence="6">
    <location>
        <begin position="324"/>
        <end position="343"/>
    </location>
</feature>
<dbReference type="Gene3D" id="3.40.1790.10">
    <property type="entry name" value="Indigoidine synthase domain"/>
    <property type="match status" value="1"/>
</dbReference>
<protein>
    <submittedName>
        <fullName evidence="9">Pseudouridine-5'-phosphate glycosidase</fullName>
    </submittedName>
</protein>
<dbReference type="Gene3D" id="3.40.1190.20">
    <property type="match status" value="1"/>
</dbReference>
<accession>A0A0N4WM19</accession>
<reference evidence="9" key="1">
    <citation type="submission" date="2017-02" db="UniProtKB">
        <authorList>
            <consortium name="WormBaseParasite"/>
        </authorList>
    </citation>
    <scope>IDENTIFICATION</scope>
</reference>
<dbReference type="Pfam" id="PF04227">
    <property type="entry name" value="Indigoidine_A"/>
    <property type="match status" value="1"/>
</dbReference>
<dbReference type="InterPro" id="IPR022830">
    <property type="entry name" value="Indigdn_synthA-like"/>
</dbReference>
<dbReference type="GO" id="GO:0046872">
    <property type="term" value="F:metal ion binding"/>
    <property type="evidence" value="ECO:0007669"/>
    <property type="project" value="UniProtKB-KW"/>
</dbReference>
<feature type="compositionally biased region" description="Basic and acidic residues" evidence="6">
    <location>
        <begin position="330"/>
        <end position="342"/>
    </location>
</feature>
<evidence type="ECO:0000256" key="3">
    <source>
        <dbReference type="ARBA" id="ARBA00023211"/>
    </source>
</evidence>
<dbReference type="SUPFAM" id="SSF110581">
    <property type="entry name" value="Indigoidine synthase A-like"/>
    <property type="match status" value="1"/>
</dbReference>
<dbReference type="STRING" id="6290.A0A0N4WM19"/>
<name>A0A0N4WM19_HAEPC</name>
<dbReference type="PANTHER" id="PTHR42909:SF1">
    <property type="entry name" value="CARBOHYDRATE KINASE PFKB DOMAIN-CONTAINING PROTEIN"/>
    <property type="match status" value="1"/>
</dbReference>
<evidence type="ECO:0000313" key="9">
    <source>
        <dbReference type="WBParaSite" id="HPLM_0001222501-mRNA-1"/>
    </source>
</evidence>
<gene>
    <name evidence="7" type="ORF">HPLM_LOCUS12217</name>
</gene>
<dbReference type="InterPro" id="IPR029056">
    <property type="entry name" value="Ribokinase-like"/>
</dbReference>
<dbReference type="HAMAP" id="MF_01876">
    <property type="entry name" value="PsiMP_glycosidase"/>
    <property type="match status" value="1"/>
</dbReference>